<evidence type="ECO:0000259" key="10">
    <source>
        <dbReference type="PROSITE" id="PS51873"/>
    </source>
</evidence>
<keyword evidence="4" id="KW-0479">Metal-binding</keyword>
<evidence type="ECO:0000256" key="1">
    <source>
        <dbReference type="ARBA" id="ARBA00001798"/>
    </source>
</evidence>
<dbReference type="PROSITE" id="PS51873">
    <property type="entry name" value="TRIAD"/>
    <property type="match status" value="1"/>
</dbReference>
<dbReference type="GO" id="GO:0008270">
    <property type="term" value="F:zinc ion binding"/>
    <property type="evidence" value="ECO:0007669"/>
    <property type="project" value="UniProtKB-KW"/>
</dbReference>
<protein>
    <recommendedName>
        <fullName evidence="2">RBR-type E3 ubiquitin transferase</fullName>
        <ecNumber evidence="2">2.3.2.31</ecNumber>
    </recommendedName>
</protein>
<dbReference type="PANTHER" id="PTHR11685">
    <property type="entry name" value="RBR FAMILY RING FINGER AND IBR DOMAIN-CONTAINING"/>
    <property type="match status" value="1"/>
</dbReference>
<organism evidence="11 12">
    <name type="scientific">Araneus ventricosus</name>
    <name type="common">Orbweaver spider</name>
    <name type="synonym">Epeira ventricosa</name>
    <dbReference type="NCBI Taxonomy" id="182803"/>
    <lineage>
        <taxon>Eukaryota</taxon>
        <taxon>Metazoa</taxon>
        <taxon>Ecdysozoa</taxon>
        <taxon>Arthropoda</taxon>
        <taxon>Chelicerata</taxon>
        <taxon>Arachnida</taxon>
        <taxon>Araneae</taxon>
        <taxon>Araneomorphae</taxon>
        <taxon>Entelegynae</taxon>
        <taxon>Araneoidea</taxon>
        <taxon>Araneidae</taxon>
        <taxon>Araneus</taxon>
    </lineage>
</organism>
<evidence type="ECO:0000256" key="6">
    <source>
        <dbReference type="ARBA" id="ARBA00022771"/>
    </source>
</evidence>
<evidence type="ECO:0000313" key="11">
    <source>
        <dbReference type="EMBL" id="GBL72118.1"/>
    </source>
</evidence>
<sequence>MLSQVRILFELEIQGEEKTNNYFRMDYFRALYLLITFAIKITPSEFDSVTLSHLLKIENKWRSVTCPSCHLEWCFNCHAPWHGSLTCKQFRKGDRLLRTWARGRTHGQLNAQKCPKCKIYIERTTGCDHMHCTRCKTDFCYKCGERFRYLKFFGDHYSKLSIFGCKYRFKADQPIQRKVIRGAIFGGKLIAAPVLGALALCAGALAVGISIFALPVYGGIRLYRHCEGRQTTKIVRRHPPTYHIPNISLHLSHSFP</sequence>
<keyword evidence="8" id="KW-0862">Zinc</keyword>
<evidence type="ECO:0000256" key="4">
    <source>
        <dbReference type="ARBA" id="ARBA00022723"/>
    </source>
</evidence>
<dbReference type="AlphaFoldDB" id="A0A4Y1ZXC0"/>
<keyword evidence="9" id="KW-1133">Transmembrane helix</keyword>
<dbReference type="GO" id="GO:0016567">
    <property type="term" value="P:protein ubiquitination"/>
    <property type="evidence" value="ECO:0007669"/>
    <property type="project" value="InterPro"/>
</dbReference>
<keyword evidence="6" id="KW-0863">Zinc-finger</keyword>
<dbReference type="InterPro" id="IPR047552">
    <property type="entry name" value="Rcat_RBR_RNF217"/>
</dbReference>
<feature type="transmembrane region" description="Helical" evidence="9">
    <location>
        <begin position="190"/>
        <end position="214"/>
    </location>
</feature>
<keyword evidence="5" id="KW-0677">Repeat</keyword>
<dbReference type="InterPro" id="IPR002867">
    <property type="entry name" value="IBR_dom"/>
</dbReference>
<comment type="catalytic activity">
    <reaction evidence="1">
        <text>[E2 ubiquitin-conjugating enzyme]-S-ubiquitinyl-L-cysteine + [acceptor protein]-L-lysine = [E2 ubiquitin-conjugating enzyme]-L-cysteine + [acceptor protein]-N(6)-ubiquitinyl-L-lysine.</text>
        <dbReference type="EC" id="2.3.2.31"/>
    </reaction>
</comment>
<dbReference type="GO" id="GO:0061630">
    <property type="term" value="F:ubiquitin protein ligase activity"/>
    <property type="evidence" value="ECO:0007669"/>
    <property type="project" value="UniProtKB-EC"/>
</dbReference>
<evidence type="ECO:0000256" key="9">
    <source>
        <dbReference type="SAM" id="Phobius"/>
    </source>
</evidence>
<evidence type="ECO:0000256" key="5">
    <source>
        <dbReference type="ARBA" id="ARBA00022737"/>
    </source>
</evidence>
<name>A0A4Y1ZXC0_ARAVE</name>
<dbReference type="InterPro" id="IPR031127">
    <property type="entry name" value="E3_UB_ligase_RBR"/>
</dbReference>
<keyword evidence="3" id="KW-0808">Transferase</keyword>
<accession>A0A4Y1ZXC0</accession>
<dbReference type="CDD" id="cd20350">
    <property type="entry name" value="Rcat_RBR_RNF217"/>
    <property type="match status" value="1"/>
</dbReference>
<evidence type="ECO:0000256" key="8">
    <source>
        <dbReference type="ARBA" id="ARBA00022833"/>
    </source>
</evidence>
<evidence type="ECO:0000256" key="2">
    <source>
        <dbReference type="ARBA" id="ARBA00012251"/>
    </source>
</evidence>
<keyword evidence="9" id="KW-0812">Transmembrane</keyword>
<keyword evidence="7" id="KW-0833">Ubl conjugation pathway</keyword>
<dbReference type="Pfam" id="PF22191">
    <property type="entry name" value="IBR_1"/>
    <property type="match status" value="1"/>
</dbReference>
<dbReference type="InterPro" id="IPR044066">
    <property type="entry name" value="TRIAD_supradom"/>
</dbReference>
<keyword evidence="12" id="KW-1185">Reference proteome</keyword>
<proteinExistence type="predicted"/>
<evidence type="ECO:0000313" key="12">
    <source>
        <dbReference type="Proteomes" id="UP000499080"/>
    </source>
</evidence>
<dbReference type="Pfam" id="PF01485">
    <property type="entry name" value="IBR"/>
    <property type="match status" value="1"/>
</dbReference>
<dbReference type="EC" id="2.3.2.31" evidence="2"/>
<reference evidence="11 12" key="1">
    <citation type="journal article" date="2019" name="Sci. Rep.">
        <title>Orb-weaving spider Araneus ventricosus genome elucidates the spidroin gene catalogue.</title>
        <authorList>
            <person name="Kono N."/>
            <person name="Nakamura H."/>
            <person name="Ohtoshi R."/>
            <person name="Moran D.A.P."/>
            <person name="Shinohara A."/>
            <person name="Yoshida Y."/>
            <person name="Fujiwara M."/>
            <person name="Mori M."/>
            <person name="Tomita M."/>
            <person name="Arakawa K."/>
        </authorList>
    </citation>
    <scope>NUCLEOTIDE SEQUENCE [LARGE SCALE GENOMIC DNA]</scope>
</reference>
<dbReference type="Gene3D" id="1.20.120.1750">
    <property type="match status" value="1"/>
</dbReference>
<evidence type="ECO:0000256" key="7">
    <source>
        <dbReference type="ARBA" id="ARBA00022786"/>
    </source>
</evidence>
<evidence type="ECO:0000256" key="3">
    <source>
        <dbReference type="ARBA" id="ARBA00022679"/>
    </source>
</evidence>
<dbReference type="Proteomes" id="UP000499080">
    <property type="component" value="Unassembled WGS sequence"/>
</dbReference>
<dbReference type="EMBL" id="BGPR01000001">
    <property type="protein sequence ID" value="GBL72118.1"/>
    <property type="molecule type" value="Genomic_DNA"/>
</dbReference>
<feature type="domain" description="RING-type" evidence="10">
    <location>
        <begin position="1"/>
        <end position="169"/>
    </location>
</feature>
<gene>
    <name evidence="11" type="primary">rnf217</name>
    <name evidence="11" type="ORF">AVEN_115124_1</name>
</gene>
<dbReference type="SUPFAM" id="SSF57850">
    <property type="entry name" value="RING/U-box"/>
    <property type="match status" value="2"/>
</dbReference>
<dbReference type="OrthoDB" id="69641at2759"/>
<keyword evidence="9" id="KW-0472">Membrane</keyword>
<comment type="caution">
    <text evidence="11">The sequence shown here is derived from an EMBL/GenBank/DDBJ whole genome shotgun (WGS) entry which is preliminary data.</text>
</comment>